<accession>V9M0R1</accession>
<protein>
    <submittedName>
        <fullName evidence="2">Uncharacterized protein</fullName>
    </submittedName>
</protein>
<name>V9M0R1_9CAUD</name>
<dbReference type="OrthoDB" id="14854at10239"/>
<feature type="coiled-coil region" evidence="1">
    <location>
        <begin position="272"/>
        <end position="316"/>
    </location>
</feature>
<reference evidence="2 3" key="1">
    <citation type="submission" date="2012-11" db="EMBL/GenBank/DDBJ databases">
        <title>Complete genome sequence of a novel phiKZ-like Vibrio phage.</title>
        <authorList>
            <person name="Luo Z."/>
            <person name="Yu Y."/>
        </authorList>
    </citation>
    <scope>NUCLEOTIDE SEQUENCE [LARGE SCALE GENOMIC DNA]</scope>
</reference>
<keyword evidence="1" id="KW-0175">Coiled coil</keyword>
<dbReference type="GeneID" id="40103020"/>
<evidence type="ECO:0000256" key="1">
    <source>
        <dbReference type="SAM" id="Coils"/>
    </source>
</evidence>
<keyword evidence="3" id="KW-1185">Reference proteome</keyword>
<dbReference type="RefSeq" id="YP_009626120.1">
    <property type="nucleotide sequence ID" value="NC_042136.1"/>
</dbReference>
<dbReference type="KEGG" id="vg:40103020"/>
<organism evidence="2 3">
    <name type="scientific">Vibrio phage VP4B</name>
    <dbReference type="NCBI Taxonomy" id="1262540"/>
    <lineage>
        <taxon>Viruses</taxon>
        <taxon>Duplodnaviria</taxon>
        <taxon>Heunggongvirae</taxon>
        <taxon>Uroviricota</taxon>
        <taxon>Caudoviricetes</taxon>
        <taxon>Chimalliviridae</taxon>
        <taxon>Gorgonvirinae</taxon>
        <taxon>Tidunavirus</taxon>
        <taxon>Tidunavirus VP4B</taxon>
    </lineage>
</organism>
<proteinExistence type="predicted"/>
<sequence>MTVKIPTNLEGDPNFSDAAIFERCEITHTVVNQSNKDLLVKYNAWNLALEGKPIGDQDLNNILINIGGGMDLVRAEFLEPETPLDAYIIDRLKSKIDENFTNGIHILEPNRTAIEIKVRINKANLPEYVGADGGVHSRLLGMSLYGFGEWEEEDLHTPAPFTNKEVCDEHGNKISANPKSQIVYEYVNNTDPELVLYAPVGKEVIKLVPMQDPSTQNEIRISIKSGGGKVRKITQSLPEFSGNQEAFFKTLETLGYYLQHSDAAKAISSKSLQHAESMVKELTKEVETLNTKLVKLEDSKGKLKEANSKQQLKQEQSSIWNKLFESVIKVPFSIIASLLERKLTALVATRLLAALI</sequence>
<dbReference type="Proteomes" id="UP000272155">
    <property type="component" value="Segment"/>
</dbReference>
<evidence type="ECO:0000313" key="3">
    <source>
        <dbReference type="Proteomes" id="UP000272155"/>
    </source>
</evidence>
<evidence type="ECO:0000313" key="2">
    <source>
        <dbReference type="EMBL" id="AGB07258.1"/>
    </source>
</evidence>
<dbReference type="EMBL" id="KC131130">
    <property type="protein sequence ID" value="AGB07258.1"/>
    <property type="molecule type" value="Genomic_DNA"/>
</dbReference>